<dbReference type="SUPFAM" id="SSF55174">
    <property type="entry name" value="Alpha-L RNA-binding motif"/>
    <property type="match status" value="1"/>
</dbReference>
<dbReference type="InterPro" id="IPR036986">
    <property type="entry name" value="S4_RNA-bd_sf"/>
</dbReference>
<keyword evidence="5" id="KW-0687">Ribonucleoprotein</keyword>
<evidence type="ECO:0000256" key="5">
    <source>
        <dbReference type="ARBA" id="ARBA00023274"/>
    </source>
</evidence>
<keyword evidence="4 8" id="KW-0689">Ribosomal protein</keyword>
<reference evidence="8" key="1">
    <citation type="submission" date="2016-07" db="EMBL/GenBank/DDBJ databases">
        <title>genome sequence of Acanthamoeba castellani mitochondria.</title>
        <authorList>
            <person name="Greninger A.L."/>
            <person name="Jerome K."/>
            <person name="Dixon T."/>
        </authorList>
    </citation>
    <scope>NUCLEOTIDE SEQUENCE</scope>
    <source>
        <strain evidence="8">TN</strain>
    </source>
</reference>
<feature type="domain" description="RNA-binding S4" evidence="7">
    <location>
        <begin position="259"/>
        <end position="325"/>
    </location>
</feature>
<dbReference type="Gene3D" id="3.10.290.10">
    <property type="entry name" value="RNA-binding S4 domain"/>
    <property type="match status" value="1"/>
</dbReference>
<dbReference type="CDD" id="cd00165">
    <property type="entry name" value="S4"/>
    <property type="match status" value="1"/>
</dbReference>
<dbReference type="AlphaFoldDB" id="A0A1D8D6N1"/>
<dbReference type="Pfam" id="PF01479">
    <property type="entry name" value="S4"/>
    <property type="match status" value="1"/>
</dbReference>
<dbReference type="EMBL" id="KX580904">
    <property type="protein sequence ID" value="AOS85702.1"/>
    <property type="molecule type" value="Genomic_DNA"/>
</dbReference>
<evidence type="ECO:0000259" key="7">
    <source>
        <dbReference type="SMART" id="SM00363"/>
    </source>
</evidence>
<keyword evidence="2 6" id="KW-0699">rRNA-binding</keyword>
<keyword evidence="8" id="KW-0496">Mitochondrion</keyword>
<dbReference type="PROSITE" id="PS00632">
    <property type="entry name" value="RIBOSOMAL_S4"/>
    <property type="match status" value="1"/>
</dbReference>
<dbReference type="GO" id="GO:1990904">
    <property type="term" value="C:ribonucleoprotein complex"/>
    <property type="evidence" value="ECO:0007669"/>
    <property type="project" value="UniProtKB-KW"/>
</dbReference>
<dbReference type="InterPro" id="IPR018079">
    <property type="entry name" value="Ribosomal_uS4_CS"/>
</dbReference>
<dbReference type="SMART" id="SM00363">
    <property type="entry name" value="S4"/>
    <property type="match status" value="1"/>
</dbReference>
<name>A0A1D8D6N1_ACACA</name>
<evidence type="ECO:0000256" key="2">
    <source>
        <dbReference type="ARBA" id="ARBA00022730"/>
    </source>
</evidence>
<sequence>MYKFYKHKLYKKYQDELWGHIISKKSFSYNKKSILLNYRDIILRNRLRIKTKFKYFRRGFLKNLNYTLLLFKFFRKNIRVFSFKRRQSLSVPLSLSSKRFKTKRKVFFKTSKIASLLKFNIFYANTVAFNKVFIKHNYCLSSCSNIYTQTKLLYFPIISVNRGLVFYKSKNFLRVNNLQFVIKKKLNLRKQKIFFYSVHIAAPKKKTKKWSLFALKNIYYKKVSLFFGFRKVVDFFKVYNLAGALAKGNSFAVFLMLEGRLENFLMRLNLFPSIYFIKKFIEYGNVFVNNKIINYTSYHLNFNEIVSFNKKYYKKLYFFIKSKLRQRKVIINAPSFVEVDYKLLVAMLIRNPDELALTKPLSFNLYTKFLSVNR</sequence>
<evidence type="ECO:0000256" key="6">
    <source>
        <dbReference type="PROSITE-ProRule" id="PRU00182"/>
    </source>
</evidence>
<keyword evidence="3 6" id="KW-0694">RNA-binding</keyword>
<dbReference type="RefSeq" id="NP_042528.1">
    <property type="nucleotide sequence ID" value="NC_001637.1"/>
</dbReference>
<evidence type="ECO:0000256" key="4">
    <source>
        <dbReference type="ARBA" id="ARBA00022980"/>
    </source>
</evidence>
<dbReference type="PROSITE" id="PS50889">
    <property type="entry name" value="S4"/>
    <property type="match status" value="1"/>
</dbReference>
<accession>A0A1D8D6N1</accession>
<organism evidence="8">
    <name type="scientific">Acanthamoeba castellanii</name>
    <name type="common">Amoeba</name>
    <dbReference type="NCBI Taxonomy" id="5755"/>
    <lineage>
        <taxon>Eukaryota</taxon>
        <taxon>Amoebozoa</taxon>
        <taxon>Discosea</taxon>
        <taxon>Longamoebia</taxon>
        <taxon>Centramoebida</taxon>
        <taxon>Acanthamoebidae</taxon>
        <taxon>Acanthamoeba</taxon>
    </lineage>
</organism>
<dbReference type="InterPro" id="IPR002942">
    <property type="entry name" value="S4_RNA-bd"/>
</dbReference>
<protein>
    <submittedName>
        <fullName evidence="8">Ribosomal protein S4</fullName>
    </submittedName>
</protein>
<gene>
    <name evidence="8" type="primary">rps4</name>
</gene>
<dbReference type="GO" id="GO:0005840">
    <property type="term" value="C:ribosome"/>
    <property type="evidence" value="ECO:0007669"/>
    <property type="project" value="UniProtKB-KW"/>
</dbReference>
<comment type="similarity">
    <text evidence="1">Belongs to the universal ribosomal protein uS4 family.</text>
</comment>
<dbReference type="GeneID" id="1734021"/>
<evidence type="ECO:0000256" key="3">
    <source>
        <dbReference type="ARBA" id="ARBA00022884"/>
    </source>
</evidence>
<evidence type="ECO:0000256" key="1">
    <source>
        <dbReference type="ARBA" id="ARBA00007465"/>
    </source>
</evidence>
<dbReference type="GO" id="GO:0019843">
    <property type="term" value="F:rRNA binding"/>
    <property type="evidence" value="ECO:0007669"/>
    <property type="project" value="UniProtKB-KW"/>
</dbReference>
<dbReference type="SMR" id="A0A1D8D6N1"/>
<evidence type="ECO:0000313" key="8">
    <source>
        <dbReference type="EMBL" id="AOS85702.1"/>
    </source>
</evidence>
<proteinExistence type="inferred from homology"/>
<geneLocation type="mitochondrion" evidence="8"/>